<name>A0A6C0D0N2_9ZZZZ</name>
<dbReference type="Gene3D" id="3.90.550.10">
    <property type="entry name" value="Spore Coat Polysaccharide Biosynthesis Protein SpsA, Chain A"/>
    <property type="match status" value="1"/>
</dbReference>
<dbReference type="EMBL" id="MN739518">
    <property type="protein sequence ID" value="QHT10077.1"/>
    <property type="molecule type" value="Genomic_DNA"/>
</dbReference>
<keyword evidence="1" id="KW-0812">Transmembrane</keyword>
<evidence type="ECO:0000256" key="1">
    <source>
        <dbReference type="SAM" id="Phobius"/>
    </source>
</evidence>
<accession>A0A6C0D0N2</accession>
<evidence type="ECO:0000313" key="2">
    <source>
        <dbReference type="EMBL" id="QHT10077.1"/>
    </source>
</evidence>
<dbReference type="AlphaFoldDB" id="A0A6C0D0N2"/>
<dbReference type="InterPro" id="IPR021067">
    <property type="entry name" value="Glycosyltransferase"/>
</dbReference>
<keyword evidence="1" id="KW-0472">Membrane</keyword>
<proteinExistence type="predicted"/>
<dbReference type="Pfam" id="PF11397">
    <property type="entry name" value="GlcNAc"/>
    <property type="match status" value="2"/>
</dbReference>
<dbReference type="PANTHER" id="PTHR34496">
    <property type="entry name" value="GLCNAC TRANSFERASE-RELATED"/>
    <property type="match status" value="1"/>
</dbReference>
<dbReference type="PANTHER" id="PTHR34496:SF10">
    <property type="entry name" value="GLCNAC TRANSFERASE"/>
    <property type="match status" value="1"/>
</dbReference>
<dbReference type="SUPFAM" id="SSF53448">
    <property type="entry name" value="Nucleotide-diphospho-sugar transferases"/>
    <property type="match status" value="1"/>
</dbReference>
<sequence>MKTIFVSIASYRDRMCSRTLSSLYAEAKNPSHVFVGICQQNNHAIDTDCILGVDLESELFQEWVVSNVRILRIPNDQAQGPTFARYYCSLLYNQEDFFFQIDSHSLFTKDWDERLITMIDDLHFKYNIPKPVISHYCDIYQNYSSEPLHGTVTTMTSMGLEENHMIFFLGAEYLPTLSHPRVGAFISGQMFFCSGEFLKELPFDPFLPDLFFGEEILLTLRFYTHGYDIFTPNQNIIYHSYTREKEPKYWVDKRIEYSDSIYKTKYLVGMIDAKSFNPSIIRNDKVRQSMDVYGMGNQRSVSHYWNWIGLDPIVFTSSPTSTTHRISSSILDTDLTKLEIIPLDNSTLPPIIHNNHNIHNNSNIHKNNNIHNNHNIDNNSNIHNNNNSNLSLSSSSSIVSDNKQMGVRLFLFFIFIIVPFTVFSIYFFLHRVEKIKKTKKR</sequence>
<keyword evidence="1" id="KW-1133">Transmembrane helix</keyword>
<reference evidence="2" key="1">
    <citation type="journal article" date="2020" name="Nature">
        <title>Giant virus diversity and host interactions through global metagenomics.</title>
        <authorList>
            <person name="Schulz F."/>
            <person name="Roux S."/>
            <person name="Paez-Espino D."/>
            <person name="Jungbluth S."/>
            <person name="Walsh D.A."/>
            <person name="Denef V.J."/>
            <person name="McMahon K.D."/>
            <person name="Konstantinidis K.T."/>
            <person name="Eloe-Fadrosh E.A."/>
            <person name="Kyrpides N.C."/>
            <person name="Woyke T."/>
        </authorList>
    </citation>
    <scope>NUCLEOTIDE SEQUENCE</scope>
    <source>
        <strain evidence="2">GVMAG-M-3300023174-104</strain>
    </source>
</reference>
<feature type="transmembrane region" description="Helical" evidence="1">
    <location>
        <begin position="409"/>
        <end position="429"/>
    </location>
</feature>
<dbReference type="InterPro" id="IPR029044">
    <property type="entry name" value="Nucleotide-diphossugar_trans"/>
</dbReference>
<protein>
    <submittedName>
        <fullName evidence="2">Uncharacterized protein</fullName>
    </submittedName>
</protein>
<organism evidence="2">
    <name type="scientific">viral metagenome</name>
    <dbReference type="NCBI Taxonomy" id="1070528"/>
    <lineage>
        <taxon>unclassified sequences</taxon>
        <taxon>metagenomes</taxon>
        <taxon>organismal metagenomes</taxon>
    </lineage>
</organism>